<keyword evidence="2" id="KW-1185">Reference proteome</keyword>
<dbReference type="RefSeq" id="WP_048476416.1">
    <property type="nucleotide sequence ID" value="NZ_JBIRUD010000024.1"/>
</dbReference>
<name>A0A0J7AKR6_9ACTN</name>
<dbReference type="PATRIC" id="fig|66430.4.peg.4645"/>
<evidence type="ECO:0000313" key="2">
    <source>
        <dbReference type="Proteomes" id="UP000035932"/>
    </source>
</evidence>
<dbReference type="EMBL" id="LFML01000043">
    <property type="protein sequence ID" value="KMO97741.1"/>
    <property type="molecule type" value="Genomic_DNA"/>
</dbReference>
<protein>
    <submittedName>
        <fullName evidence="1">Uncharacterized protein</fullName>
    </submittedName>
</protein>
<reference evidence="1 2" key="1">
    <citation type="submission" date="2015-06" db="EMBL/GenBank/DDBJ databases">
        <title>Recapitulation of the evolution of biosynthetic gene clusters reveals hidden chemical diversity on bacterial genomes.</title>
        <authorList>
            <person name="Cruz-Morales P."/>
            <person name="Martinez-Guerrero C."/>
            <person name="Morales-Escalante M.A."/>
            <person name="Yanez-Guerra L.A."/>
            <person name="Kopp J.F."/>
            <person name="Feldmann J."/>
            <person name="Ramos-Aboites H.E."/>
            <person name="Barona-Gomez F."/>
        </authorList>
    </citation>
    <scope>NUCLEOTIDE SEQUENCE [LARGE SCALE GENOMIC DNA]</scope>
    <source>
        <strain evidence="1 2">ATCC 31245</strain>
    </source>
</reference>
<dbReference type="AlphaFoldDB" id="A0A0J7AKR6"/>
<evidence type="ECO:0000313" key="1">
    <source>
        <dbReference type="EMBL" id="KMO97741.1"/>
    </source>
</evidence>
<proteinExistence type="predicted"/>
<organism evidence="1 2">
    <name type="scientific">Streptomyces roseus</name>
    <dbReference type="NCBI Taxonomy" id="66430"/>
    <lineage>
        <taxon>Bacteria</taxon>
        <taxon>Bacillati</taxon>
        <taxon>Actinomycetota</taxon>
        <taxon>Actinomycetes</taxon>
        <taxon>Kitasatosporales</taxon>
        <taxon>Streptomycetaceae</taxon>
        <taxon>Streptomyces</taxon>
    </lineage>
</organism>
<accession>A0A0J7AKR6</accession>
<gene>
    <name evidence="1" type="ORF">ACS04_11260</name>
</gene>
<dbReference type="OrthoDB" id="4329377at2"/>
<dbReference type="Proteomes" id="UP000035932">
    <property type="component" value="Unassembled WGS sequence"/>
</dbReference>
<dbReference type="STRING" id="66430.ACS04_11260"/>
<sequence>MNSITESVRVIAGATLSQDTGERTTRMMPVAFTPAVLVTTPYAAGGLAAGAAAVGAYEAGRAAAKG</sequence>
<comment type="caution">
    <text evidence="1">The sequence shown here is derived from an EMBL/GenBank/DDBJ whole genome shotgun (WGS) entry which is preliminary data.</text>
</comment>